<dbReference type="CDD" id="cd00156">
    <property type="entry name" value="REC"/>
    <property type="match status" value="1"/>
</dbReference>
<dbReference type="InterPro" id="IPR001789">
    <property type="entry name" value="Sig_transdc_resp-reg_receiver"/>
</dbReference>
<dbReference type="Gene3D" id="3.40.50.2300">
    <property type="match status" value="1"/>
</dbReference>
<dbReference type="SUPFAM" id="SSF52172">
    <property type="entry name" value="CheY-like"/>
    <property type="match status" value="1"/>
</dbReference>
<dbReference type="SMART" id="SM00448">
    <property type="entry name" value="REC"/>
    <property type="match status" value="1"/>
</dbReference>
<dbReference type="PANTHER" id="PTHR44591">
    <property type="entry name" value="STRESS RESPONSE REGULATOR PROTEIN 1"/>
    <property type="match status" value="1"/>
</dbReference>
<name>A0A1F5Q8J2_9BACT</name>
<organism evidence="4 5">
    <name type="scientific">Candidatus Doudnabacteria bacterium RIFCSPLOWO2_02_FULL_48_13</name>
    <dbReference type="NCBI Taxonomy" id="1817845"/>
    <lineage>
        <taxon>Bacteria</taxon>
        <taxon>Candidatus Doudnaibacteriota</taxon>
    </lineage>
</organism>
<proteinExistence type="predicted"/>
<keyword evidence="1 2" id="KW-0597">Phosphoprotein</keyword>
<dbReference type="InterPro" id="IPR050595">
    <property type="entry name" value="Bact_response_regulator"/>
</dbReference>
<evidence type="ECO:0000313" key="5">
    <source>
        <dbReference type="Proteomes" id="UP000177235"/>
    </source>
</evidence>
<evidence type="ECO:0000259" key="3">
    <source>
        <dbReference type="PROSITE" id="PS50110"/>
    </source>
</evidence>
<reference evidence="4 5" key="1">
    <citation type="journal article" date="2016" name="Nat. Commun.">
        <title>Thousands of microbial genomes shed light on interconnected biogeochemical processes in an aquifer system.</title>
        <authorList>
            <person name="Anantharaman K."/>
            <person name="Brown C.T."/>
            <person name="Hug L.A."/>
            <person name="Sharon I."/>
            <person name="Castelle C.J."/>
            <person name="Probst A.J."/>
            <person name="Thomas B.C."/>
            <person name="Singh A."/>
            <person name="Wilkins M.J."/>
            <person name="Karaoz U."/>
            <person name="Brodie E.L."/>
            <person name="Williams K.H."/>
            <person name="Hubbard S.S."/>
            <person name="Banfield J.F."/>
        </authorList>
    </citation>
    <scope>NUCLEOTIDE SEQUENCE [LARGE SCALE GENOMIC DNA]</scope>
</reference>
<dbReference type="GO" id="GO:0000160">
    <property type="term" value="P:phosphorelay signal transduction system"/>
    <property type="evidence" value="ECO:0007669"/>
    <property type="project" value="InterPro"/>
</dbReference>
<feature type="modified residue" description="4-aspartylphosphate" evidence="2">
    <location>
        <position position="55"/>
    </location>
</feature>
<dbReference type="PROSITE" id="PS50110">
    <property type="entry name" value="RESPONSE_REGULATORY"/>
    <property type="match status" value="1"/>
</dbReference>
<sequence>MADKLHVLYADDDPIIRRIIGGQLAKHGFEVFYATEGNEAREMARRLKPELALLDYRMPLFDGLKVATYLKREEPTKNMPVILLTNEDVSIEAQKFWKEIGLDAYIHKSVDFKELYELIGKVLKTYGKDLPPVQEPGGAKS</sequence>
<evidence type="ECO:0000256" key="2">
    <source>
        <dbReference type="PROSITE-ProRule" id="PRU00169"/>
    </source>
</evidence>
<dbReference type="EMBL" id="MFFF01000031">
    <property type="protein sequence ID" value="OGE98505.1"/>
    <property type="molecule type" value="Genomic_DNA"/>
</dbReference>
<dbReference type="InterPro" id="IPR011006">
    <property type="entry name" value="CheY-like_superfamily"/>
</dbReference>
<gene>
    <name evidence="4" type="ORF">A3J05_03340</name>
</gene>
<dbReference type="Pfam" id="PF00072">
    <property type="entry name" value="Response_reg"/>
    <property type="match status" value="1"/>
</dbReference>
<feature type="domain" description="Response regulatory" evidence="3">
    <location>
        <begin position="6"/>
        <end position="123"/>
    </location>
</feature>
<dbReference type="PANTHER" id="PTHR44591:SF3">
    <property type="entry name" value="RESPONSE REGULATORY DOMAIN-CONTAINING PROTEIN"/>
    <property type="match status" value="1"/>
</dbReference>
<protein>
    <recommendedName>
        <fullName evidence="3">Response regulatory domain-containing protein</fullName>
    </recommendedName>
</protein>
<dbReference type="Proteomes" id="UP000177235">
    <property type="component" value="Unassembled WGS sequence"/>
</dbReference>
<accession>A0A1F5Q8J2</accession>
<comment type="caution">
    <text evidence="4">The sequence shown here is derived from an EMBL/GenBank/DDBJ whole genome shotgun (WGS) entry which is preliminary data.</text>
</comment>
<evidence type="ECO:0000313" key="4">
    <source>
        <dbReference type="EMBL" id="OGE98505.1"/>
    </source>
</evidence>
<dbReference type="AlphaFoldDB" id="A0A1F5Q8J2"/>
<evidence type="ECO:0000256" key="1">
    <source>
        <dbReference type="ARBA" id="ARBA00022553"/>
    </source>
</evidence>